<dbReference type="HOGENOM" id="CLU_080177_0_0_9"/>
<feature type="transmembrane region" description="Helical" evidence="1">
    <location>
        <begin position="109"/>
        <end position="129"/>
    </location>
</feature>
<reference evidence="3" key="1">
    <citation type="submission" date="2011-05" db="EMBL/GenBank/DDBJ databases">
        <title>Complete sequence of Desulfotomaculum ruminis DSM 2154.</title>
        <authorList>
            <person name="Lucas S."/>
            <person name="Copeland A."/>
            <person name="Lapidus A."/>
            <person name="Cheng J.-F."/>
            <person name="Goodwin L."/>
            <person name="Pitluck S."/>
            <person name="Lu M."/>
            <person name="Detter J.C."/>
            <person name="Han C."/>
            <person name="Tapia R."/>
            <person name="Land M."/>
            <person name="Hauser L."/>
            <person name="Kyrpides N."/>
            <person name="Ivanova N."/>
            <person name="Mikhailova N."/>
            <person name="Pagani I."/>
            <person name="Stams A.J.M."/>
            <person name="Plugge C.M."/>
            <person name="Muyzer G."/>
            <person name="Kuever J."/>
            <person name="Parshina S.N."/>
            <person name="Ivanova A.E."/>
            <person name="Nazina T.N."/>
            <person name="Brambilla E."/>
            <person name="Spring S."/>
            <person name="Klenk H.-P."/>
            <person name="Woyke T."/>
        </authorList>
    </citation>
    <scope>NUCLEOTIDE SEQUENCE [LARGE SCALE GENOMIC DNA]</scope>
    <source>
        <strain evidence="3">ATCC 23193 / DSM 2154 / NCIB 8452 / DL</strain>
    </source>
</reference>
<feature type="transmembrane region" description="Helical" evidence="1">
    <location>
        <begin position="86"/>
        <end position="104"/>
    </location>
</feature>
<dbReference type="Proteomes" id="UP000009234">
    <property type="component" value="Chromosome"/>
</dbReference>
<keyword evidence="1" id="KW-1133">Transmembrane helix</keyword>
<organism evidence="2 3">
    <name type="scientific">Desulforamulus ruminis (strain ATCC 23193 / DSM 2154 / NCIMB 8452 / DL)</name>
    <name type="common">Desulfotomaculum ruminis</name>
    <dbReference type="NCBI Taxonomy" id="696281"/>
    <lineage>
        <taxon>Bacteria</taxon>
        <taxon>Bacillati</taxon>
        <taxon>Bacillota</taxon>
        <taxon>Clostridia</taxon>
        <taxon>Eubacteriales</taxon>
        <taxon>Peptococcaceae</taxon>
        <taxon>Desulforamulus</taxon>
    </lineage>
</organism>
<dbReference type="KEGG" id="dru:Desru_1529"/>
<feature type="transmembrane region" description="Helical" evidence="1">
    <location>
        <begin position="163"/>
        <end position="188"/>
    </location>
</feature>
<evidence type="ECO:0000313" key="3">
    <source>
        <dbReference type="Proteomes" id="UP000009234"/>
    </source>
</evidence>
<keyword evidence="1" id="KW-0812">Transmembrane</keyword>
<dbReference type="STRING" id="696281.Desru_1529"/>
<proteinExistence type="predicted"/>
<keyword evidence="3" id="KW-1185">Reference proteome</keyword>
<name>F6DRN3_DESRL</name>
<evidence type="ECO:0000313" key="2">
    <source>
        <dbReference type="EMBL" id="AEG59794.1"/>
    </source>
</evidence>
<dbReference type="AlphaFoldDB" id="F6DRN3"/>
<feature type="transmembrane region" description="Helical" evidence="1">
    <location>
        <begin position="17"/>
        <end position="35"/>
    </location>
</feature>
<gene>
    <name evidence="2" type="ordered locus">Desru_1529</name>
</gene>
<evidence type="ECO:0000256" key="1">
    <source>
        <dbReference type="SAM" id="Phobius"/>
    </source>
</evidence>
<accession>F6DRN3</accession>
<keyword evidence="1" id="KW-0472">Membrane</keyword>
<reference evidence="2 3" key="2">
    <citation type="journal article" date="2012" name="Stand. Genomic Sci.">
        <title>Complete genome sequence of the sulfate-reducing firmicute Desulfotomaculum ruminis type strain (DL(T)).</title>
        <authorList>
            <person name="Spring S."/>
            <person name="Visser M."/>
            <person name="Lu M."/>
            <person name="Copeland A."/>
            <person name="Lapidus A."/>
            <person name="Lucas S."/>
            <person name="Cheng J.F."/>
            <person name="Han C."/>
            <person name="Tapia R."/>
            <person name="Goodwin L.A."/>
            <person name="Pitluck S."/>
            <person name="Ivanova N."/>
            <person name="Land M."/>
            <person name="Hauser L."/>
            <person name="Larimer F."/>
            <person name="Rohde M."/>
            <person name="Goker M."/>
            <person name="Detter J.C."/>
            <person name="Kyrpides N.C."/>
            <person name="Woyke T."/>
            <person name="Schaap P.J."/>
            <person name="Plugge C.M."/>
            <person name="Muyzer G."/>
            <person name="Kuever J."/>
            <person name="Pereira I.A."/>
            <person name="Parshina S.N."/>
            <person name="Bernier-Latmani R."/>
            <person name="Stams A.J."/>
            <person name="Klenk H.P."/>
        </authorList>
    </citation>
    <scope>NUCLEOTIDE SEQUENCE [LARGE SCALE GENOMIC DNA]</scope>
    <source>
        <strain evidence="3">ATCC 23193 / DSM 2154 / NCIB 8452 / DL</strain>
    </source>
</reference>
<protein>
    <submittedName>
        <fullName evidence="2">Uncharacterized protein</fullName>
    </submittedName>
</protein>
<dbReference type="OrthoDB" id="9809859at2"/>
<dbReference type="EMBL" id="CP002780">
    <property type="protein sequence ID" value="AEG59794.1"/>
    <property type="molecule type" value="Genomic_DNA"/>
</dbReference>
<sequence length="206" mass="22990">MMVIKFLYGRLNNTGRILYLLAAVLLGVSLFFPWWSMDLVAPQYPEGLNMSVYAHKIGGRIDILNNLNHYIGMKEINEANFPELKIIPWVVGSVAFLAALTAWLRHNGLAIFTTVAASFGGALGLYRMFHWLHKFGTDLDPNAPIKIPPFVPPVIGTNKLANFMTYTGFGLGGYLLGIAILLMFISLWRFRQWDEKSSSASSQSSC</sequence>
<dbReference type="eggNOG" id="COG4314">
    <property type="taxonomic scope" value="Bacteria"/>
</dbReference>
<dbReference type="RefSeq" id="WP_013841562.1">
    <property type="nucleotide sequence ID" value="NC_015589.1"/>
</dbReference>